<evidence type="ECO:0000313" key="2">
    <source>
        <dbReference type="Proteomes" id="UP000669133"/>
    </source>
</evidence>
<protein>
    <submittedName>
        <fullName evidence="1">Uncharacterized protein</fullName>
    </submittedName>
</protein>
<reference evidence="1 2" key="1">
    <citation type="submission" date="2020-12" db="EMBL/GenBank/DDBJ databases">
        <title>Effect of drift, selection, and recombination on the evolution of hybrid genomes in Candida yeast pathogens.</title>
        <authorList>
            <person name="Mixao V."/>
            <person name="Ksiezopolska E."/>
            <person name="Saus E."/>
            <person name="Boekhout T."/>
            <person name="Gacser A."/>
            <person name="Gabaldon T."/>
        </authorList>
    </citation>
    <scope>NUCLEOTIDE SEQUENCE [LARGE SCALE GENOMIC DNA]</scope>
    <source>
        <strain evidence="1 2">BP57</strain>
    </source>
</reference>
<keyword evidence="2" id="KW-1185">Reference proteome</keyword>
<comment type="caution">
    <text evidence="1">The sequence shown here is derived from an EMBL/GenBank/DDBJ whole genome shotgun (WGS) entry which is preliminary data.</text>
</comment>
<dbReference type="GO" id="GO:0000070">
    <property type="term" value="P:mitotic sister chromatid segregation"/>
    <property type="evidence" value="ECO:0007669"/>
    <property type="project" value="InterPro"/>
</dbReference>
<dbReference type="InterPro" id="IPR013950">
    <property type="entry name" value="Mis14/Nsl1"/>
</dbReference>
<evidence type="ECO:0000313" key="1">
    <source>
        <dbReference type="EMBL" id="KAG5418043.1"/>
    </source>
</evidence>
<dbReference type="AlphaFoldDB" id="A0A8H8D9B8"/>
<organism evidence="1 2">
    <name type="scientific">Candida metapsilosis</name>
    <dbReference type="NCBI Taxonomy" id="273372"/>
    <lineage>
        <taxon>Eukaryota</taxon>
        <taxon>Fungi</taxon>
        <taxon>Dikarya</taxon>
        <taxon>Ascomycota</taxon>
        <taxon>Saccharomycotina</taxon>
        <taxon>Pichiomycetes</taxon>
        <taxon>Debaryomycetaceae</taxon>
        <taxon>Candida/Lodderomyces clade</taxon>
        <taxon>Candida</taxon>
    </lineage>
</organism>
<proteinExistence type="predicted"/>
<gene>
    <name evidence="1" type="ORF">I9W82_004372</name>
</gene>
<sequence>MSASTLDIQNDYEKIAISRKELKTLYNNILKSMLLKLNLHLPTSHYDPVKNEVYSKVESCLLNSFQNLLSSLLVDGADRSNESIKELLSVNDKDDDVEPFDIALDNELREILTEYDDVTVELSELKRTLQKGIVGKYQNSVARIDDEVTQIIQLIDEKVEQHEKENTVDDAVKSLGEVDIDRMNEGYFTYLQTIDKLNGKVPHLKQEVSNYSKSVDFLKGREIQQ</sequence>
<dbReference type="Proteomes" id="UP000669133">
    <property type="component" value="Unassembled WGS sequence"/>
</dbReference>
<dbReference type="OrthoDB" id="2135762at2759"/>
<dbReference type="RefSeq" id="XP_067547159.1">
    <property type="nucleotide sequence ID" value="XM_067693437.1"/>
</dbReference>
<dbReference type="EMBL" id="JAEOAQ010000006">
    <property type="protein sequence ID" value="KAG5418043.1"/>
    <property type="molecule type" value="Genomic_DNA"/>
</dbReference>
<dbReference type="GO" id="GO:0000776">
    <property type="term" value="C:kinetochore"/>
    <property type="evidence" value="ECO:0007669"/>
    <property type="project" value="InterPro"/>
</dbReference>
<accession>A0A8H8D9B8</accession>
<dbReference type="Pfam" id="PF08641">
    <property type="entry name" value="Mis14"/>
    <property type="match status" value="1"/>
</dbReference>
<name>A0A8H8D9B8_9ASCO</name>
<dbReference type="GeneID" id="93653001"/>